<sequence length="93" mass="10449">MTLLPAIAMMPTHRPLLGGGVIVFAGDSLLLSKKLIRYVLLVLLVLIICQIVKLALMVTLFTLLGMAIVGLMIRLQLKKVRRRFSRRQHSQDI</sequence>
<evidence type="ECO:0000313" key="3">
    <source>
        <dbReference type="Proteomes" id="UP001629953"/>
    </source>
</evidence>
<dbReference type="RefSeq" id="WP_408623611.1">
    <property type="nucleotide sequence ID" value="NZ_JBEQCT010000004.1"/>
</dbReference>
<accession>A0ABW9G7K7</accession>
<evidence type="ECO:0000256" key="1">
    <source>
        <dbReference type="SAM" id="Phobius"/>
    </source>
</evidence>
<keyword evidence="1" id="KW-0472">Membrane</keyword>
<comment type="caution">
    <text evidence="2">The sequence shown here is derived from an EMBL/GenBank/DDBJ whole genome shotgun (WGS) entry which is preliminary data.</text>
</comment>
<gene>
    <name evidence="2" type="ORF">ABUE30_09940</name>
</gene>
<dbReference type="Proteomes" id="UP001629953">
    <property type="component" value="Unassembled WGS sequence"/>
</dbReference>
<organism evidence="2 3">
    <name type="scientific">Celerinatantimonas yamalensis</name>
    <dbReference type="NCBI Taxonomy" id="559956"/>
    <lineage>
        <taxon>Bacteria</taxon>
        <taxon>Pseudomonadati</taxon>
        <taxon>Pseudomonadota</taxon>
        <taxon>Gammaproteobacteria</taxon>
        <taxon>Celerinatantimonadaceae</taxon>
        <taxon>Celerinatantimonas</taxon>
    </lineage>
</organism>
<keyword evidence="1" id="KW-0812">Transmembrane</keyword>
<name>A0ABW9G7K7_9GAMM</name>
<reference evidence="2 3" key="1">
    <citation type="journal article" date="2013" name="Int. J. Syst. Evol. Microbiol.">
        <title>Celerinatantimonas yamalensis sp. nov., a cold-adapted diazotrophic bacterium from a cold permafrost brine.</title>
        <authorList>
            <person name="Shcherbakova V."/>
            <person name="Chuvilskaya N."/>
            <person name="Rivkina E."/>
            <person name="Demidov N."/>
            <person name="Uchaeva V."/>
            <person name="Suetin S."/>
            <person name="Suzina N."/>
            <person name="Gilichinsky D."/>
        </authorList>
    </citation>
    <scope>NUCLEOTIDE SEQUENCE [LARGE SCALE GENOMIC DNA]</scope>
    <source>
        <strain evidence="2 3">C7</strain>
    </source>
</reference>
<feature type="transmembrane region" description="Helical" evidence="1">
    <location>
        <begin position="38"/>
        <end position="54"/>
    </location>
</feature>
<keyword evidence="1" id="KW-1133">Transmembrane helix</keyword>
<proteinExistence type="predicted"/>
<keyword evidence="3" id="KW-1185">Reference proteome</keyword>
<protein>
    <submittedName>
        <fullName evidence="2">Uncharacterized protein</fullName>
    </submittedName>
</protein>
<dbReference type="EMBL" id="JBEQCT010000004">
    <property type="protein sequence ID" value="MFM2485379.1"/>
    <property type="molecule type" value="Genomic_DNA"/>
</dbReference>
<evidence type="ECO:0000313" key="2">
    <source>
        <dbReference type="EMBL" id="MFM2485379.1"/>
    </source>
</evidence>